<reference evidence="4 5" key="2">
    <citation type="journal article" date="2013" name="PLoS ONE">
        <title>INDIGO - INtegrated Data Warehouse of MIcrobial GenOmes with Examples from the Red Sea Extremophiles.</title>
        <authorList>
            <person name="Alam I."/>
            <person name="Antunes A."/>
            <person name="Kamau A.A."/>
            <person name="Ba Alawi W."/>
            <person name="Kalkatawi M."/>
            <person name="Stingl U."/>
            <person name="Bajic V.B."/>
        </authorList>
    </citation>
    <scope>NUCLEOTIDE SEQUENCE [LARGE SCALE GENOMIC DNA]</scope>
    <source>
        <strain evidence="4 5">SSD-17B</strain>
    </source>
</reference>
<dbReference type="EMBL" id="AFNU02000004">
    <property type="protein sequence ID" value="ERJ12416.1"/>
    <property type="molecule type" value="Genomic_DNA"/>
</dbReference>
<dbReference type="GO" id="GO:0050518">
    <property type="term" value="F:2-C-methyl-D-erythritol 4-phosphate cytidylyltransferase activity"/>
    <property type="evidence" value="ECO:0007669"/>
    <property type="project" value="UniProtKB-UniRule"/>
</dbReference>
<evidence type="ECO:0000256" key="3">
    <source>
        <dbReference type="HAMAP-Rule" id="MF_00108"/>
    </source>
</evidence>
<organism evidence="4 5">
    <name type="scientific">Haloplasma contractile SSD-17B</name>
    <dbReference type="NCBI Taxonomy" id="1033810"/>
    <lineage>
        <taxon>Bacteria</taxon>
        <taxon>Bacillati</taxon>
        <taxon>Mycoplasmatota</taxon>
        <taxon>Mollicutes</taxon>
        <taxon>Haloplasmatales</taxon>
        <taxon>Haloplasmataceae</taxon>
        <taxon>Haloplasma</taxon>
    </lineage>
</organism>
<dbReference type="Gene3D" id="3.90.550.10">
    <property type="entry name" value="Spore Coat Polysaccharide Biosynthesis Protein SpsA, Chain A"/>
    <property type="match status" value="1"/>
</dbReference>
<dbReference type="GO" id="GO:0019288">
    <property type="term" value="P:isopentenyl diphosphate biosynthetic process, methylerythritol 4-phosphate pathway"/>
    <property type="evidence" value="ECO:0007669"/>
    <property type="project" value="UniProtKB-UniRule"/>
</dbReference>
<dbReference type="CDD" id="cd02516">
    <property type="entry name" value="CDP-ME_synthetase"/>
    <property type="match status" value="1"/>
</dbReference>
<sequence>MNYAIILLAAGTGSRMNLGYNKMLMKIKNTPLISLTASTFFKDPKCKQIIYVTNSLEMNDIEAILKEQHLWDERCIMVSGGKERQYSVYNGLSVVNEAISLVHDGARPFVTNKMISELIKQASTHGCAIPAVKVKDTIKLVHNKFVTETLPRKYLYAVQTPQACVTKALLSAHALAKEDDYLGTDEASLIERYSEYSVFTVDGSYDNIKLTTKEDIKVAEEIIKHRSTIKY</sequence>
<dbReference type="InterPro" id="IPR001228">
    <property type="entry name" value="IspD"/>
</dbReference>
<dbReference type="eggNOG" id="COG1211">
    <property type="taxonomic scope" value="Bacteria"/>
</dbReference>
<comment type="function">
    <text evidence="3">Catalyzes the formation of 4-diphosphocytidyl-2-C-methyl-D-erythritol from CTP and 2-C-methyl-D-erythritol 4-phosphate (MEP).</text>
</comment>
<comment type="pathway">
    <text evidence="3">Isoprenoid biosynthesis; isopentenyl diphosphate biosynthesis via DXP pathway; isopentenyl diphosphate from 1-deoxy-D-xylulose 5-phosphate: step 2/6.</text>
</comment>
<evidence type="ECO:0000313" key="4">
    <source>
        <dbReference type="EMBL" id="ERJ12416.1"/>
    </source>
</evidence>
<dbReference type="SUPFAM" id="SSF53448">
    <property type="entry name" value="Nucleotide-diphospho-sugar transferases"/>
    <property type="match status" value="1"/>
</dbReference>
<dbReference type="AlphaFoldDB" id="U2ECB2"/>
<feature type="site" description="Transition state stabilizer" evidence="3">
    <location>
        <position position="15"/>
    </location>
</feature>
<feature type="site" description="Positions MEP for the nucleophilic attack" evidence="3">
    <location>
        <position position="209"/>
    </location>
</feature>
<dbReference type="NCBIfam" id="TIGR00453">
    <property type="entry name" value="ispD"/>
    <property type="match status" value="1"/>
</dbReference>
<comment type="catalytic activity">
    <reaction evidence="3">
        <text>2-C-methyl-D-erythritol 4-phosphate + CTP + H(+) = 4-CDP-2-C-methyl-D-erythritol + diphosphate</text>
        <dbReference type="Rhea" id="RHEA:13429"/>
        <dbReference type="ChEBI" id="CHEBI:15378"/>
        <dbReference type="ChEBI" id="CHEBI:33019"/>
        <dbReference type="ChEBI" id="CHEBI:37563"/>
        <dbReference type="ChEBI" id="CHEBI:57823"/>
        <dbReference type="ChEBI" id="CHEBI:58262"/>
        <dbReference type="EC" id="2.7.7.60"/>
    </reaction>
</comment>
<keyword evidence="1 3" id="KW-0808">Transferase</keyword>
<dbReference type="RefSeq" id="WP_008825007.1">
    <property type="nucleotide sequence ID" value="NZ_AFNU02000004.1"/>
</dbReference>
<gene>
    <name evidence="3 4" type="primary">ispD</name>
    <name evidence="4" type="ORF">HLPCO_001402</name>
</gene>
<dbReference type="InterPro" id="IPR034683">
    <property type="entry name" value="IspD/TarI"/>
</dbReference>
<comment type="similarity">
    <text evidence="3">Belongs to the IspD/TarI cytidylyltransferase family. IspD subfamily.</text>
</comment>
<dbReference type="UniPathway" id="UPA00056">
    <property type="reaction ID" value="UER00093"/>
</dbReference>
<accession>U2ECB2</accession>
<dbReference type="InParanoid" id="U2ECB2"/>
<feature type="site" description="Positions MEP for the nucleophilic attack" evidence="3">
    <location>
        <position position="152"/>
    </location>
</feature>
<evidence type="ECO:0000256" key="1">
    <source>
        <dbReference type="ARBA" id="ARBA00022679"/>
    </source>
</evidence>
<dbReference type="STRING" id="1033810.HLPCO_001402"/>
<dbReference type="InterPro" id="IPR029044">
    <property type="entry name" value="Nucleotide-diphossugar_trans"/>
</dbReference>
<dbReference type="EC" id="2.7.7.60" evidence="3"/>
<dbReference type="OrthoDB" id="9806837at2"/>
<keyword evidence="2 3" id="KW-0548">Nucleotidyltransferase</keyword>
<dbReference type="Pfam" id="PF01128">
    <property type="entry name" value="IspD"/>
    <property type="match status" value="1"/>
</dbReference>
<dbReference type="FunFam" id="3.90.550.10:FF:000003">
    <property type="entry name" value="2-C-methyl-D-erythritol 4-phosphate cytidylyltransferase"/>
    <property type="match status" value="1"/>
</dbReference>
<dbReference type="HAMAP" id="MF_00108">
    <property type="entry name" value="IspD"/>
    <property type="match status" value="1"/>
</dbReference>
<keyword evidence="3" id="KW-0414">Isoprene biosynthesis</keyword>
<dbReference type="PANTHER" id="PTHR32125:SF4">
    <property type="entry name" value="2-C-METHYL-D-ERYTHRITOL 4-PHOSPHATE CYTIDYLYLTRANSFERASE, CHLOROPLASTIC"/>
    <property type="match status" value="1"/>
</dbReference>
<reference evidence="4 5" key="1">
    <citation type="journal article" date="2011" name="J. Bacteriol.">
        <title>Genome sequence of Haloplasma contractile, an unusual contractile bacterium from a deep-sea anoxic brine lake.</title>
        <authorList>
            <person name="Antunes A."/>
            <person name="Alam I."/>
            <person name="El Dorry H."/>
            <person name="Siam R."/>
            <person name="Robertson A."/>
            <person name="Bajic V.B."/>
            <person name="Stingl U."/>
        </authorList>
    </citation>
    <scope>NUCLEOTIDE SEQUENCE [LARGE SCALE GENOMIC DNA]</scope>
    <source>
        <strain evidence="4 5">SSD-17B</strain>
    </source>
</reference>
<evidence type="ECO:0000256" key="2">
    <source>
        <dbReference type="ARBA" id="ARBA00022695"/>
    </source>
</evidence>
<comment type="caution">
    <text evidence="4">The sequence shown here is derived from an EMBL/GenBank/DDBJ whole genome shotgun (WGS) entry which is preliminary data.</text>
</comment>
<keyword evidence="5" id="KW-1185">Reference proteome</keyword>
<dbReference type="InterPro" id="IPR050088">
    <property type="entry name" value="IspD/TarI_cytidylyltransf_bact"/>
</dbReference>
<dbReference type="PANTHER" id="PTHR32125">
    <property type="entry name" value="2-C-METHYL-D-ERYTHRITOL 4-PHOSPHATE CYTIDYLYLTRANSFERASE, CHLOROPLASTIC"/>
    <property type="match status" value="1"/>
</dbReference>
<dbReference type="Proteomes" id="UP000005707">
    <property type="component" value="Unassembled WGS sequence"/>
</dbReference>
<name>U2ECB2_9MOLU</name>
<evidence type="ECO:0000313" key="5">
    <source>
        <dbReference type="Proteomes" id="UP000005707"/>
    </source>
</evidence>
<dbReference type="FunCoup" id="U2ECB2">
    <property type="interactions" value="285"/>
</dbReference>
<protein>
    <recommendedName>
        <fullName evidence="3">2-C-methyl-D-erythritol 4-phosphate cytidylyltransferase</fullName>
        <ecNumber evidence="3">2.7.7.60</ecNumber>
    </recommendedName>
    <alternativeName>
        <fullName evidence="3">4-diphosphocytidyl-2C-methyl-D-erythritol synthase</fullName>
    </alternativeName>
    <alternativeName>
        <fullName evidence="3">MEP cytidylyltransferase</fullName>
        <shortName evidence="3">MCT</shortName>
    </alternativeName>
</protein>
<feature type="site" description="Transition state stabilizer" evidence="3">
    <location>
        <position position="22"/>
    </location>
</feature>
<proteinExistence type="inferred from homology"/>